<dbReference type="PANTHER" id="PTHR23356">
    <property type="entry name" value="DPY30-RELATED"/>
    <property type="match status" value="1"/>
</dbReference>
<comment type="caution">
    <text evidence="3">The sequence shown here is derived from an EMBL/GenBank/DDBJ whole genome shotgun (WGS) entry which is preliminary data.</text>
</comment>
<dbReference type="InterPro" id="IPR007858">
    <property type="entry name" value="Dpy-30_motif"/>
</dbReference>
<dbReference type="InterPro" id="IPR037856">
    <property type="entry name" value="Sdc1/DPY30"/>
</dbReference>
<dbReference type="GO" id="GO:0048188">
    <property type="term" value="C:Set1C/COMPASS complex"/>
    <property type="evidence" value="ECO:0007669"/>
    <property type="project" value="InterPro"/>
</dbReference>
<protein>
    <submittedName>
        <fullName evidence="3">Uncharacterized protein</fullName>
    </submittedName>
</protein>
<evidence type="ECO:0000256" key="1">
    <source>
        <dbReference type="ARBA" id="ARBA00010849"/>
    </source>
</evidence>
<evidence type="ECO:0000313" key="4">
    <source>
        <dbReference type="Proteomes" id="UP001431783"/>
    </source>
</evidence>
<organism evidence="3 4">
    <name type="scientific">Henosepilachna vigintioctopunctata</name>
    <dbReference type="NCBI Taxonomy" id="420089"/>
    <lineage>
        <taxon>Eukaryota</taxon>
        <taxon>Metazoa</taxon>
        <taxon>Ecdysozoa</taxon>
        <taxon>Arthropoda</taxon>
        <taxon>Hexapoda</taxon>
        <taxon>Insecta</taxon>
        <taxon>Pterygota</taxon>
        <taxon>Neoptera</taxon>
        <taxon>Endopterygota</taxon>
        <taxon>Coleoptera</taxon>
        <taxon>Polyphaga</taxon>
        <taxon>Cucujiformia</taxon>
        <taxon>Coccinelloidea</taxon>
        <taxon>Coccinellidae</taxon>
        <taxon>Epilachninae</taxon>
        <taxon>Epilachnini</taxon>
        <taxon>Henosepilachna</taxon>
    </lineage>
</organism>
<name>A0AAW1VBC7_9CUCU</name>
<dbReference type="EMBL" id="JARQZJ010000137">
    <property type="protein sequence ID" value="KAK9892684.1"/>
    <property type="molecule type" value="Genomic_DNA"/>
</dbReference>
<dbReference type="Gene3D" id="1.20.890.10">
    <property type="entry name" value="cAMP-dependent protein kinase regulatory subunit, dimerization-anchoring domain"/>
    <property type="match status" value="1"/>
</dbReference>
<dbReference type="Proteomes" id="UP001431783">
    <property type="component" value="Unassembled WGS sequence"/>
</dbReference>
<dbReference type="AlphaFoldDB" id="A0AAW1VBC7"/>
<evidence type="ECO:0000256" key="2">
    <source>
        <dbReference type="SAM" id="MobiDB-lite"/>
    </source>
</evidence>
<comment type="similarity">
    <text evidence="1">Belongs to the dpy-30 family.</text>
</comment>
<proteinExistence type="inferred from homology"/>
<dbReference type="InterPro" id="IPR049630">
    <property type="entry name" value="DYDC-like_DD"/>
</dbReference>
<keyword evidence="4" id="KW-1185">Reference proteome</keyword>
<sequence>MADEPNNEGYDNLLQDQQIEYYCEDDSKDDIHEDVKKGSVKTFSIDDQISQLASGIQLEKEFELNLTPYHEKTNFQDKIDILITQMKEISEYINVKCAMIDKMNILMCILTFKIFDIQHEFNIQLEALKEKRESILLSKEDESTIPVELLDVDRIMRELQLCYHEKSKAYKEQNINTQLEYEKIITVLDDQLEIIKHNLGILSEEHESFLGDTNKSNPLLIDYVIQAAMEEYSNIVKQFELKQKNGWKSSNGDEEMLDILRSRGLAVSKSGNILTEDGEKLSYSEAENRKLLEGLDFRSKLFPAEKTKNEDIVSLSSSTQSSEPEKESLASHISTEDVSYLKETLGKPLTLALAEITAKQPRDPIHYLGHWLFKYRYNQELDITQKQEYEELMVERNRLLKEKLVS</sequence>
<reference evidence="3 4" key="1">
    <citation type="submission" date="2023-03" db="EMBL/GenBank/DDBJ databases">
        <title>Genome insight into feeding habits of ladybird beetles.</title>
        <authorList>
            <person name="Li H.-S."/>
            <person name="Huang Y.-H."/>
            <person name="Pang H."/>
        </authorList>
    </citation>
    <scope>NUCLEOTIDE SEQUENCE [LARGE SCALE GENOMIC DNA]</scope>
    <source>
        <strain evidence="3">SYSU_2023b</strain>
        <tissue evidence="3">Whole body</tissue>
    </source>
</reference>
<dbReference type="CDD" id="cd22966">
    <property type="entry name" value="DD_DYDC-like"/>
    <property type="match status" value="1"/>
</dbReference>
<accession>A0AAW1VBC7</accession>
<dbReference type="Pfam" id="PF05186">
    <property type="entry name" value="Dpy-30"/>
    <property type="match status" value="1"/>
</dbReference>
<feature type="region of interest" description="Disordered" evidence="2">
    <location>
        <begin position="312"/>
        <end position="333"/>
    </location>
</feature>
<evidence type="ECO:0000313" key="3">
    <source>
        <dbReference type="EMBL" id="KAK9892684.1"/>
    </source>
</evidence>
<dbReference type="PANTHER" id="PTHR23356:SF16">
    <property type="entry name" value="DPY30 DOMAIN CONTAINING 2"/>
    <property type="match status" value="1"/>
</dbReference>
<gene>
    <name evidence="3" type="ORF">WA026_021537</name>
</gene>